<evidence type="ECO:0000313" key="3">
    <source>
        <dbReference type="Proteomes" id="UP001372338"/>
    </source>
</evidence>
<accession>A0AAN9FH14</accession>
<organism evidence="2 3">
    <name type="scientific">Crotalaria pallida</name>
    <name type="common">Smooth rattlebox</name>
    <name type="synonym">Crotalaria striata</name>
    <dbReference type="NCBI Taxonomy" id="3830"/>
    <lineage>
        <taxon>Eukaryota</taxon>
        <taxon>Viridiplantae</taxon>
        <taxon>Streptophyta</taxon>
        <taxon>Embryophyta</taxon>
        <taxon>Tracheophyta</taxon>
        <taxon>Spermatophyta</taxon>
        <taxon>Magnoliopsida</taxon>
        <taxon>eudicotyledons</taxon>
        <taxon>Gunneridae</taxon>
        <taxon>Pentapetalae</taxon>
        <taxon>rosids</taxon>
        <taxon>fabids</taxon>
        <taxon>Fabales</taxon>
        <taxon>Fabaceae</taxon>
        <taxon>Papilionoideae</taxon>
        <taxon>50 kb inversion clade</taxon>
        <taxon>genistoids sensu lato</taxon>
        <taxon>core genistoids</taxon>
        <taxon>Crotalarieae</taxon>
        <taxon>Crotalaria</taxon>
    </lineage>
</organism>
<reference evidence="2 3" key="1">
    <citation type="submission" date="2024-01" db="EMBL/GenBank/DDBJ databases">
        <title>The genomes of 5 underutilized Papilionoideae crops provide insights into root nodulation and disease resistanc.</title>
        <authorList>
            <person name="Yuan L."/>
        </authorList>
    </citation>
    <scope>NUCLEOTIDE SEQUENCE [LARGE SCALE GENOMIC DNA]</scope>
    <source>
        <strain evidence="2">ZHUSHIDOU_FW_LH</strain>
        <tissue evidence="2">Leaf</tissue>
    </source>
</reference>
<dbReference type="EMBL" id="JAYWIO010000003">
    <property type="protein sequence ID" value="KAK7274231.1"/>
    <property type="molecule type" value="Genomic_DNA"/>
</dbReference>
<proteinExistence type="predicted"/>
<name>A0AAN9FH14_CROPI</name>
<feature type="region of interest" description="Disordered" evidence="1">
    <location>
        <begin position="40"/>
        <end position="59"/>
    </location>
</feature>
<evidence type="ECO:0000256" key="1">
    <source>
        <dbReference type="SAM" id="MobiDB-lite"/>
    </source>
</evidence>
<gene>
    <name evidence="2" type="ORF">RIF29_15312</name>
</gene>
<dbReference type="PANTHER" id="PTHR47813:SF2">
    <property type="entry name" value="UBIQUITIN-LIKE SUPERFAMILY PROTEIN"/>
    <property type="match status" value="1"/>
</dbReference>
<evidence type="ECO:0000313" key="2">
    <source>
        <dbReference type="EMBL" id="KAK7274231.1"/>
    </source>
</evidence>
<feature type="region of interest" description="Disordered" evidence="1">
    <location>
        <begin position="64"/>
        <end position="85"/>
    </location>
</feature>
<dbReference type="Proteomes" id="UP001372338">
    <property type="component" value="Unassembled WGS sequence"/>
</dbReference>
<dbReference type="AlphaFoldDB" id="A0AAN9FH14"/>
<dbReference type="PANTHER" id="PTHR47813">
    <property type="entry name" value="UBIQUITIN-LIKE SUPERFAMILY PROTEIN"/>
    <property type="match status" value="1"/>
</dbReference>
<keyword evidence="3" id="KW-1185">Reference proteome</keyword>
<comment type="caution">
    <text evidence="2">The sequence shown here is derived from an EMBL/GenBank/DDBJ whole genome shotgun (WGS) entry which is preliminary data.</text>
</comment>
<sequence length="85" mass="9569">MSESNDEFEPLFDYSRVQPFNLASFHDDDDEVNVFKKKKKKKVSQPVAEKGKTGVAEVPVVEIEDNDDDDWLPPPPKVSCDTQAG</sequence>
<protein>
    <submittedName>
        <fullName evidence="2">Uncharacterized protein</fullName>
    </submittedName>
</protein>